<reference evidence="1 2" key="1">
    <citation type="submission" date="2023-10" db="EMBL/GenBank/DDBJ databases">
        <title>Chromosome-scale genome assembly provides insights into flower coloration mechanisms of Canna indica.</title>
        <authorList>
            <person name="Li C."/>
        </authorList>
    </citation>
    <scope>NUCLEOTIDE SEQUENCE [LARGE SCALE GENOMIC DNA]</scope>
    <source>
        <tissue evidence="1">Flower</tissue>
    </source>
</reference>
<evidence type="ECO:0000313" key="1">
    <source>
        <dbReference type="EMBL" id="WOL01070.1"/>
    </source>
</evidence>
<proteinExistence type="predicted"/>
<dbReference type="EMBL" id="CP136892">
    <property type="protein sequence ID" value="WOL01070.1"/>
    <property type="molecule type" value="Genomic_DNA"/>
</dbReference>
<evidence type="ECO:0000313" key="2">
    <source>
        <dbReference type="Proteomes" id="UP001327560"/>
    </source>
</evidence>
<accession>A0AAQ3K4Y6</accession>
<protein>
    <submittedName>
        <fullName evidence="1">Uncharacterized protein</fullName>
    </submittedName>
</protein>
<sequence length="96" mass="10815">MEQFGGQGRDGHRHLIRHWMGPLPQPRQSRLPGCREEINGSISLEPSAIRYMAIQLDVIEHGSTYRGRGRHLAGSMGGVHSPLDWSEEDWNTNIDA</sequence>
<organism evidence="1 2">
    <name type="scientific">Canna indica</name>
    <name type="common">Indian-shot</name>
    <dbReference type="NCBI Taxonomy" id="4628"/>
    <lineage>
        <taxon>Eukaryota</taxon>
        <taxon>Viridiplantae</taxon>
        <taxon>Streptophyta</taxon>
        <taxon>Embryophyta</taxon>
        <taxon>Tracheophyta</taxon>
        <taxon>Spermatophyta</taxon>
        <taxon>Magnoliopsida</taxon>
        <taxon>Liliopsida</taxon>
        <taxon>Zingiberales</taxon>
        <taxon>Cannaceae</taxon>
        <taxon>Canna</taxon>
    </lineage>
</organism>
<dbReference type="Proteomes" id="UP001327560">
    <property type="component" value="Chromosome 3"/>
</dbReference>
<gene>
    <name evidence="1" type="ORF">Cni_G09783</name>
</gene>
<keyword evidence="2" id="KW-1185">Reference proteome</keyword>
<dbReference type="AlphaFoldDB" id="A0AAQ3K4Y6"/>
<name>A0AAQ3K4Y6_9LILI</name>